<evidence type="ECO:0000256" key="3">
    <source>
        <dbReference type="ARBA" id="ARBA00023203"/>
    </source>
</evidence>
<dbReference type="Pfam" id="PF00307">
    <property type="entry name" value="CH"/>
    <property type="match status" value="2"/>
</dbReference>
<dbReference type="PROSITE" id="PS50194">
    <property type="entry name" value="FILAMIN_REPEAT"/>
    <property type="match status" value="8"/>
</dbReference>
<feature type="repeat" description="Filamin" evidence="4">
    <location>
        <begin position="722"/>
        <end position="817"/>
    </location>
</feature>
<keyword evidence="3" id="KW-0009">Actin-binding</keyword>
<feature type="domain" description="Calponin-homology (CH)" evidence="6">
    <location>
        <begin position="27"/>
        <end position="133"/>
    </location>
</feature>
<dbReference type="EMBL" id="JPKZ01001541">
    <property type="protein sequence ID" value="KHN81375.1"/>
    <property type="molecule type" value="Genomic_DNA"/>
</dbReference>
<dbReference type="PROSITE" id="PS00019">
    <property type="entry name" value="ACTININ_1"/>
    <property type="match status" value="1"/>
</dbReference>
<dbReference type="PANTHER" id="PTHR38537">
    <property type="entry name" value="JITTERBUG, ISOFORM N"/>
    <property type="match status" value="1"/>
</dbReference>
<dbReference type="STRING" id="6265.A0A0B2VK23"/>
<keyword evidence="8" id="KW-1185">Reference proteome</keyword>
<dbReference type="Gene3D" id="2.60.40.10">
    <property type="entry name" value="Immunoglobulins"/>
    <property type="match status" value="8"/>
</dbReference>
<dbReference type="Gene3D" id="1.10.418.10">
    <property type="entry name" value="Calponin-like domain"/>
    <property type="match status" value="2"/>
</dbReference>
<feature type="repeat" description="Filamin" evidence="4">
    <location>
        <begin position="530"/>
        <end position="621"/>
    </location>
</feature>
<protein>
    <submittedName>
        <fullName evidence="7">Filamin-C</fullName>
    </submittedName>
</protein>
<feature type="repeat" description="Filamin" evidence="4">
    <location>
        <begin position="816"/>
        <end position="907"/>
    </location>
</feature>
<dbReference type="PROSITE" id="PS00020">
    <property type="entry name" value="ACTININ_2"/>
    <property type="match status" value="1"/>
</dbReference>
<dbReference type="SMART" id="SM00557">
    <property type="entry name" value="IG_FLMN"/>
    <property type="match status" value="8"/>
</dbReference>
<reference evidence="7 8" key="1">
    <citation type="submission" date="2014-11" db="EMBL/GenBank/DDBJ databases">
        <title>Genetic blueprint of the zoonotic pathogen Toxocara canis.</title>
        <authorList>
            <person name="Zhu X.-Q."/>
            <person name="Korhonen P.K."/>
            <person name="Cai H."/>
            <person name="Young N.D."/>
            <person name="Nejsum P."/>
            <person name="von Samson-Himmelstjerna G."/>
            <person name="Boag P.R."/>
            <person name="Tan P."/>
            <person name="Li Q."/>
            <person name="Min J."/>
            <person name="Yang Y."/>
            <person name="Wang X."/>
            <person name="Fang X."/>
            <person name="Hall R.S."/>
            <person name="Hofmann A."/>
            <person name="Sternberg P.W."/>
            <person name="Jex A.R."/>
            <person name="Gasser R.B."/>
        </authorList>
    </citation>
    <scope>NUCLEOTIDE SEQUENCE [LARGE SCALE GENOMIC DNA]</scope>
    <source>
        <strain evidence="7">PN_DK_2014</strain>
    </source>
</reference>
<proteinExistence type="inferred from homology"/>
<evidence type="ECO:0000256" key="2">
    <source>
        <dbReference type="ARBA" id="ARBA00022737"/>
    </source>
</evidence>
<dbReference type="PANTHER" id="PTHR38537:SF8">
    <property type="entry name" value="FILAMIN-A"/>
    <property type="match status" value="1"/>
</dbReference>
<feature type="repeat" description="Filamin" evidence="4">
    <location>
        <begin position="237"/>
        <end position="347"/>
    </location>
</feature>
<dbReference type="PROSITE" id="PS50021">
    <property type="entry name" value="CH"/>
    <property type="match status" value="2"/>
</dbReference>
<dbReference type="InterPro" id="IPR013783">
    <property type="entry name" value="Ig-like_fold"/>
</dbReference>
<gene>
    <name evidence="7" type="primary">Flnc</name>
    <name evidence="7" type="ORF">Tcan_05964</name>
</gene>
<dbReference type="SMART" id="SM00033">
    <property type="entry name" value="CH"/>
    <property type="match status" value="2"/>
</dbReference>
<dbReference type="SUPFAM" id="SSF81296">
    <property type="entry name" value="E set domains"/>
    <property type="match status" value="8"/>
</dbReference>
<dbReference type="InterPro" id="IPR001589">
    <property type="entry name" value="Actinin_actin-bd_CS"/>
</dbReference>
<feature type="repeat" description="Filamin" evidence="4">
    <location>
        <begin position="360"/>
        <end position="435"/>
    </location>
</feature>
<dbReference type="FunFam" id="1.10.418.10:FF:000006">
    <property type="entry name" value="Filamin-B isoform A"/>
    <property type="match status" value="1"/>
</dbReference>
<dbReference type="GO" id="GO:0051015">
    <property type="term" value="F:actin filament binding"/>
    <property type="evidence" value="ECO:0007669"/>
    <property type="project" value="InterPro"/>
</dbReference>
<evidence type="ECO:0000259" key="6">
    <source>
        <dbReference type="PROSITE" id="PS50021"/>
    </source>
</evidence>
<dbReference type="OrthoDB" id="18740at2759"/>
<dbReference type="InterPro" id="IPR001298">
    <property type="entry name" value="Filamin/ABP280_rpt"/>
</dbReference>
<dbReference type="InterPro" id="IPR036872">
    <property type="entry name" value="CH_dom_sf"/>
</dbReference>
<feature type="repeat" description="Filamin" evidence="4">
    <location>
        <begin position="433"/>
        <end position="530"/>
    </location>
</feature>
<sequence length="1054" mass="115697">MSLYKANEDPANDYLSAGLHPDAEWKKIQQNTFTRWVNKHLKCANDYVDDLETDFEEGLKLIRLVEVLSGKSLGRFNKRVTFRSQKLENISLALNFLENEEHIKIVSIDSSAILDKNLKLILGLVWTLILHYSISKADWELPDYTQIEQVPDRTPKQKLMMWIKAKLPPGLPLNNFTSDWNDGVLLGALVDSCAPDLHIGWRDWIPANALHSTRTAMQLAEQHLDVAPLITPEELINPAVDEKSVMTYLAQFPQAHYKPAMGRVANVDTSPIVGTSTTFIVHTVNAVLEPDVLIRGPDRFPVNVEMHKVSSNVCEVKYKPQQKGEYEVAVTIRDPHSGKSSELNVERVVAIESARLVYEQTSNVGKRSTFRVENVEEGLIEMVIVDPKGNEVAPALIREGASYVSEFTPKFAGVHSINVFQKKRHIPGSPFPLTVATQAKFRVWGRGIAPEGVRVGDEVSFFVDADSEASGPLSVHIRDPMGRLLPADETVDSLKRRRTLLYRPQTAGKHEVELKYEDDQIAKSPYEVHIEQRTASRVRAFGPGLEGGVAKLPGIFYVETNGDTDGLGFSIEGPSKTEITCTDVGDGSAVVRYTPGEPGIYEVNVLSRSEHIKDSPFVLMVDPANDHLRPSAVRVLGIEPDAIFSKGDRAIFQIDTSDAGEGALPRVKLLDSQYAEVPVSLTKKTNDLYECSFQPISTGRHYINVSAGGVAVPGSPFMVKVREAVDASQVRVYGPGVGPDVRSQQPTHFIIDAKGAGPGEVEVALSDREGSAVDLDVLDNNDGSFTVRYTAPRPGAYQLKVVFAGVEIPKVEINVKPHVDISGIRVEGLKDAIVTVNCEKEVHVFTCDGDNTRITIRSPSGRVVEALIEPTATGFRVRFTPSEIGDYTIEVTYEDIPIDESPFTLHSVPPLNEKVTPNGVVAEAEYVVSASEPPQAQLVKVTGPGLGTVLAARSTHVLIDATRAGFGNIDLYVDGPAKTPINCIDNHDGTCSMFYEPLVPGVYYLRVMFDDCHVPGSPFKILAQPPVSERLRRNGGSRRSSGHKGKGWIGKGII</sequence>
<evidence type="ECO:0000256" key="4">
    <source>
        <dbReference type="PROSITE-ProRule" id="PRU00087"/>
    </source>
</evidence>
<dbReference type="AlphaFoldDB" id="A0A0B2VK23"/>
<feature type="compositionally biased region" description="Basic residues" evidence="5">
    <location>
        <begin position="1033"/>
        <end position="1046"/>
    </location>
</feature>
<feature type="region of interest" description="Disordered" evidence="5">
    <location>
        <begin position="1030"/>
        <end position="1054"/>
    </location>
</feature>
<feature type="repeat" description="Filamin" evidence="4">
    <location>
        <begin position="931"/>
        <end position="1023"/>
    </location>
</feature>
<dbReference type="GO" id="GO:0030036">
    <property type="term" value="P:actin cytoskeleton organization"/>
    <property type="evidence" value="ECO:0007669"/>
    <property type="project" value="InterPro"/>
</dbReference>
<feature type="repeat" description="Filamin" evidence="4">
    <location>
        <begin position="625"/>
        <end position="721"/>
    </location>
</feature>
<dbReference type="InterPro" id="IPR014756">
    <property type="entry name" value="Ig_E-set"/>
</dbReference>
<dbReference type="InterPro" id="IPR017868">
    <property type="entry name" value="Filamin/ABP280_repeat-like"/>
</dbReference>
<dbReference type="Proteomes" id="UP000031036">
    <property type="component" value="Unassembled WGS sequence"/>
</dbReference>
<evidence type="ECO:0000256" key="1">
    <source>
        <dbReference type="ARBA" id="ARBA00009238"/>
    </source>
</evidence>
<evidence type="ECO:0000256" key="5">
    <source>
        <dbReference type="SAM" id="MobiDB-lite"/>
    </source>
</evidence>
<evidence type="ECO:0000313" key="7">
    <source>
        <dbReference type="EMBL" id="KHN81375.1"/>
    </source>
</evidence>
<dbReference type="InterPro" id="IPR001715">
    <property type="entry name" value="CH_dom"/>
</dbReference>
<dbReference type="InterPro" id="IPR044801">
    <property type="entry name" value="Filamin"/>
</dbReference>
<feature type="domain" description="Calponin-homology (CH)" evidence="6">
    <location>
        <begin position="153"/>
        <end position="257"/>
    </location>
</feature>
<comment type="caution">
    <text evidence="7">The sequence shown here is derived from an EMBL/GenBank/DDBJ whole genome shotgun (WGS) entry which is preliminary data.</text>
</comment>
<keyword evidence="2" id="KW-0677">Repeat</keyword>
<name>A0A0B2VK23_TOXCA</name>
<evidence type="ECO:0000313" key="8">
    <source>
        <dbReference type="Proteomes" id="UP000031036"/>
    </source>
</evidence>
<dbReference type="OMA" id="YAVHITV"/>
<organism evidence="7 8">
    <name type="scientific">Toxocara canis</name>
    <name type="common">Canine roundworm</name>
    <dbReference type="NCBI Taxonomy" id="6265"/>
    <lineage>
        <taxon>Eukaryota</taxon>
        <taxon>Metazoa</taxon>
        <taxon>Ecdysozoa</taxon>
        <taxon>Nematoda</taxon>
        <taxon>Chromadorea</taxon>
        <taxon>Rhabditida</taxon>
        <taxon>Spirurina</taxon>
        <taxon>Ascaridomorpha</taxon>
        <taxon>Ascaridoidea</taxon>
        <taxon>Toxocaridae</taxon>
        <taxon>Toxocara</taxon>
    </lineage>
</organism>
<dbReference type="SUPFAM" id="SSF47576">
    <property type="entry name" value="Calponin-homology domain, CH-domain"/>
    <property type="match status" value="1"/>
</dbReference>
<dbReference type="CDD" id="cd21311">
    <property type="entry name" value="CH_dFLNA-like_rpt1"/>
    <property type="match status" value="1"/>
</dbReference>
<comment type="similarity">
    <text evidence="1">Belongs to the filamin family.</text>
</comment>
<dbReference type="Pfam" id="PF00630">
    <property type="entry name" value="Filamin"/>
    <property type="match status" value="8"/>
</dbReference>
<accession>A0A0B2VK23</accession>